<evidence type="ECO:0000313" key="2">
    <source>
        <dbReference type="EMBL" id="TQK76114.1"/>
    </source>
</evidence>
<feature type="chain" id="PRO_5021783171" evidence="1">
    <location>
        <begin position="36"/>
        <end position="293"/>
    </location>
</feature>
<keyword evidence="1" id="KW-0732">Signal</keyword>
<dbReference type="RefSeq" id="WP_142111442.1">
    <property type="nucleotide sequence ID" value="NZ_BAAATB010000002.1"/>
</dbReference>
<evidence type="ECO:0000313" key="3">
    <source>
        <dbReference type="Proteomes" id="UP000316181"/>
    </source>
</evidence>
<proteinExistence type="predicted"/>
<organism evidence="2 3">
    <name type="scientific">Rarobacter incanus</name>
    <dbReference type="NCBI Taxonomy" id="153494"/>
    <lineage>
        <taxon>Bacteria</taxon>
        <taxon>Bacillati</taxon>
        <taxon>Actinomycetota</taxon>
        <taxon>Actinomycetes</taxon>
        <taxon>Micrococcales</taxon>
        <taxon>Rarobacteraceae</taxon>
        <taxon>Rarobacter</taxon>
    </lineage>
</organism>
<dbReference type="PROSITE" id="PS51257">
    <property type="entry name" value="PROKAR_LIPOPROTEIN"/>
    <property type="match status" value="1"/>
</dbReference>
<dbReference type="EMBL" id="VFNV01000001">
    <property type="protein sequence ID" value="TQK76114.1"/>
    <property type="molecule type" value="Genomic_DNA"/>
</dbReference>
<comment type="caution">
    <text evidence="2">The sequence shown here is derived from an EMBL/GenBank/DDBJ whole genome shotgun (WGS) entry which is preliminary data.</text>
</comment>
<keyword evidence="3" id="KW-1185">Reference proteome</keyword>
<protein>
    <submittedName>
        <fullName evidence="2">Uncharacterized protein</fullName>
    </submittedName>
</protein>
<reference evidence="2 3" key="1">
    <citation type="submission" date="2019-06" db="EMBL/GenBank/DDBJ databases">
        <title>Sequencing the genomes of 1000 actinobacteria strains.</title>
        <authorList>
            <person name="Klenk H.-P."/>
        </authorList>
    </citation>
    <scope>NUCLEOTIDE SEQUENCE [LARGE SCALE GENOMIC DNA]</scope>
    <source>
        <strain evidence="2 3">DSM 10596</strain>
    </source>
</reference>
<gene>
    <name evidence="2" type="ORF">FB389_0772</name>
</gene>
<feature type="signal peptide" evidence="1">
    <location>
        <begin position="1"/>
        <end position="35"/>
    </location>
</feature>
<name>A0A542SNA4_9MICO</name>
<dbReference type="Proteomes" id="UP000316181">
    <property type="component" value="Unassembled WGS sequence"/>
</dbReference>
<sequence length="293" mass="31437">MKRFLVSFTAFALVACLAVAGVIVLLNKVSTPATAAQRCTAQAQGQSWSLDPDQSRLAALIGIRAMERGMPARAATIALATAYQESKITNINYGDRDSLGIFQQRPSQGWGTREEVTDPVYATDAFYDVLAKVDGYESMAVTKAAQAVQRSAFPDAYADHEDMGRVWASALNGYSQASLTCILDPVADGDPHTPAEFKKILKTDLPQATASTIDAQEGQLAVEVDPERAAKKLNLGATQASRVGWAIAQWAVATAHATGATSVSFEDMRWDRDGGTWSVVTNTTDRVVVAFSR</sequence>
<evidence type="ECO:0000256" key="1">
    <source>
        <dbReference type="SAM" id="SignalP"/>
    </source>
</evidence>
<accession>A0A542SNA4</accession>
<dbReference type="OrthoDB" id="5171895at2"/>
<dbReference type="AlphaFoldDB" id="A0A542SNA4"/>